<dbReference type="InterPro" id="IPR012340">
    <property type="entry name" value="NA-bd_OB-fold"/>
</dbReference>
<dbReference type="Proteomes" id="UP000254737">
    <property type="component" value="Unassembled WGS sequence"/>
</dbReference>
<dbReference type="AlphaFoldDB" id="A0A376G076"/>
<dbReference type="SUPFAM" id="SSF50249">
    <property type="entry name" value="Nucleic acid-binding proteins"/>
    <property type="match status" value="1"/>
</dbReference>
<dbReference type="EMBL" id="UFXS01000001">
    <property type="protein sequence ID" value="STD53058.1"/>
    <property type="molecule type" value="Genomic_DNA"/>
</dbReference>
<dbReference type="GO" id="GO:0009295">
    <property type="term" value="C:nucleoid"/>
    <property type="evidence" value="ECO:0007669"/>
    <property type="project" value="TreeGrafter"/>
</dbReference>
<dbReference type="InterPro" id="IPR000424">
    <property type="entry name" value="Primosome_PriB/ssb"/>
</dbReference>
<dbReference type="Pfam" id="PF00436">
    <property type="entry name" value="SSB"/>
    <property type="match status" value="1"/>
</dbReference>
<dbReference type="PROSITE" id="PS50935">
    <property type="entry name" value="SSB"/>
    <property type="match status" value="1"/>
</dbReference>
<dbReference type="Gene3D" id="2.40.50.140">
    <property type="entry name" value="Nucleic acid-binding proteins"/>
    <property type="match status" value="1"/>
</dbReference>
<evidence type="ECO:0000256" key="3">
    <source>
        <dbReference type="RuleBase" id="RU000524"/>
    </source>
</evidence>
<protein>
    <recommendedName>
        <fullName evidence="2 3">Single-stranded DNA-binding protein</fullName>
    </recommendedName>
</protein>
<dbReference type="NCBIfam" id="TIGR00621">
    <property type="entry name" value="ssb"/>
    <property type="match status" value="1"/>
</dbReference>
<dbReference type="RefSeq" id="WP_114998226.1">
    <property type="nucleotide sequence ID" value="NZ_UFXS01000001.1"/>
</dbReference>
<dbReference type="PIRSF" id="PIRSF002070">
    <property type="entry name" value="SSB"/>
    <property type="match status" value="1"/>
</dbReference>
<dbReference type="CDD" id="cd04496">
    <property type="entry name" value="SSB_OBF"/>
    <property type="match status" value="1"/>
</dbReference>
<keyword evidence="1 2" id="KW-0238">DNA-binding</keyword>
<organism evidence="4 5">
    <name type="scientific">Empedobacter falsenii</name>
    <dbReference type="NCBI Taxonomy" id="343874"/>
    <lineage>
        <taxon>Bacteria</taxon>
        <taxon>Pseudomonadati</taxon>
        <taxon>Bacteroidota</taxon>
        <taxon>Flavobacteriia</taxon>
        <taxon>Flavobacteriales</taxon>
        <taxon>Weeksellaceae</taxon>
        <taxon>Empedobacter</taxon>
    </lineage>
</organism>
<evidence type="ECO:0000256" key="1">
    <source>
        <dbReference type="ARBA" id="ARBA00023125"/>
    </source>
</evidence>
<dbReference type="InterPro" id="IPR011344">
    <property type="entry name" value="ssDNA-bd"/>
</dbReference>
<accession>A0A376G076</accession>
<dbReference type="PANTHER" id="PTHR10302">
    <property type="entry name" value="SINGLE-STRANDED DNA-BINDING PROTEIN"/>
    <property type="match status" value="1"/>
</dbReference>
<sequence length="131" mass="14573">MAINKSIFIGNVGNDPKVHYFENSDKISIQFSVAVTDRWKDNAGAQKEDTTWVRCTRYTKNVDLAKYIRKGDKIYLAGKAKTSAYIKDGVAVGVLEMLVDKIDFLSVKDNSNTPALPSDVPPTNDNDDLPF</sequence>
<name>A0A376G076_9FLAO</name>
<evidence type="ECO:0000313" key="4">
    <source>
        <dbReference type="EMBL" id="STD53058.1"/>
    </source>
</evidence>
<evidence type="ECO:0000256" key="2">
    <source>
        <dbReference type="PIRNR" id="PIRNR002070"/>
    </source>
</evidence>
<dbReference type="GO" id="GO:0006260">
    <property type="term" value="P:DNA replication"/>
    <property type="evidence" value="ECO:0007669"/>
    <property type="project" value="InterPro"/>
</dbReference>
<evidence type="ECO:0000313" key="5">
    <source>
        <dbReference type="Proteomes" id="UP000254737"/>
    </source>
</evidence>
<proteinExistence type="predicted"/>
<dbReference type="PANTHER" id="PTHR10302:SF0">
    <property type="entry name" value="SINGLE-STRANDED DNA-BINDING PROTEIN, MITOCHONDRIAL"/>
    <property type="match status" value="1"/>
</dbReference>
<dbReference type="GO" id="GO:0003697">
    <property type="term" value="F:single-stranded DNA binding"/>
    <property type="evidence" value="ECO:0007669"/>
    <property type="project" value="InterPro"/>
</dbReference>
<reference evidence="4 5" key="1">
    <citation type="submission" date="2018-06" db="EMBL/GenBank/DDBJ databases">
        <authorList>
            <consortium name="Pathogen Informatics"/>
            <person name="Doyle S."/>
        </authorList>
    </citation>
    <scope>NUCLEOTIDE SEQUENCE [LARGE SCALE GENOMIC DNA]</scope>
    <source>
        <strain evidence="4 5">NCTC13456</strain>
    </source>
</reference>
<gene>
    <name evidence="4" type="primary">ssb_1</name>
    <name evidence="4" type="ORF">NCTC13456_00276</name>
</gene>